<evidence type="ECO:0000313" key="2">
    <source>
        <dbReference type="EMBL" id="SDG69969.1"/>
    </source>
</evidence>
<evidence type="ECO:0000313" key="3">
    <source>
        <dbReference type="Proteomes" id="UP000199274"/>
    </source>
</evidence>
<evidence type="ECO:0000256" key="1">
    <source>
        <dbReference type="SAM" id="SignalP"/>
    </source>
</evidence>
<name>A0A1G7WDW0_9FLAO</name>
<dbReference type="RefSeq" id="WP_245705025.1">
    <property type="nucleotide sequence ID" value="NZ_FNDB01000001.1"/>
</dbReference>
<protein>
    <recommendedName>
        <fullName evidence="4">Outer membrane protein beta-barrel domain-containing protein</fullName>
    </recommendedName>
</protein>
<keyword evidence="1" id="KW-0732">Signal</keyword>
<organism evidence="2 3">
    <name type="scientific">Flavobacterium omnivorum</name>
    <dbReference type="NCBI Taxonomy" id="178355"/>
    <lineage>
        <taxon>Bacteria</taxon>
        <taxon>Pseudomonadati</taxon>
        <taxon>Bacteroidota</taxon>
        <taxon>Flavobacteriia</taxon>
        <taxon>Flavobacteriales</taxon>
        <taxon>Flavobacteriaceae</taxon>
        <taxon>Flavobacterium</taxon>
    </lineage>
</organism>
<dbReference type="AlphaFoldDB" id="A0A1G7WDW0"/>
<sequence length="531" mass="60816">MQKIILITVLMLVAMATKLTAQEVNSEKYPLEWSYRQPEIESYEMGPDKNPEFVNQDVFTIKSVKSPIIGFGNIMKSIKSDLYLGKTVKMTGYVKSNKVRSWAGLWMRADYYDTAVLSFDNMQRRAIKETTDWTKYEIVLFVPMEATSISYGVLLDGTGQIWFKDVKLEIVDNTVPETGSIKGREHKEISFEKRAKAIANQIKTISDTQKNALKTEIDALDKEVAKGIISKEKADEFKLKKAEERAATIETKVAIEEGKLNQLIQDIVDGKFEDENRYKNSGTSIIIGGSTDSIGKNKREINITSMKVYNGQSDKEDRQSKRTTSQVVFAAGLNNVVTNKSVEKSDFRYLGSHFYEWGLTYNSRILKNNNLLHAKYGFSVMYNNLRATDNRYFVADGNQTNLELNPIRQDDSRFKNVNVVFPVHLEFDFTKSKEREGKTYFKTHDSFRIGLGGYVGTNLKSKQYVKYDIDEYKSREITKGNFNVDSFVYGLSTYVGYKATSLYLKYDLNPLFKDNLVKQNNMSLGLRFDFN</sequence>
<gene>
    <name evidence="2" type="ORF">SAMN04488062_101428</name>
</gene>
<accession>A0A1G7WDW0</accession>
<reference evidence="3" key="1">
    <citation type="submission" date="2016-10" db="EMBL/GenBank/DDBJ databases">
        <authorList>
            <person name="Varghese N."/>
            <person name="Submissions S."/>
        </authorList>
    </citation>
    <scope>NUCLEOTIDE SEQUENCE [LARGE SCALE GENOMIC DNA]</scope>
    <source>
        <strain evidence="3">CGMCC 1.2747</strain>
    </source>
</reference>
<evidence type="ECO:0008006" key="4">
    <source>
        <dbReference type="Google" id="ProtNLM"/>
    </source>
</evidence>
<feature type="signal peptide" evidence="1">
    <location>
        <begin position="1"/>
        <end position="21"/>
    </location>
</feature>
<dbReference type="Proteomes" id="UP000199274">
    <property type="component" value="Unassembled WGS sequence"/>
</dbReference>
<dbReference type="STRING" id="178355.SAMN04488062_101428"/>
<keyword evidence="3" id="KW-1185">Reference proteome</keyword>
<feature type="chain" id="PRO_5011569005" description="Outer membrane protein beta-barrel domain-containing protein" evidence="1">
    <location>
        <begin position="22"/>
        <end position="531"/>
    </location>
</feature>
<proteinExistence type="predicted"/>
<dbReference type="Gene3D" id="2.60.120.260">
    <property type="entry name" value="Galactose-binding domain-like"/>
    <property type="match status" value="1"/>
</dbReference>
<dbReference type="EMBL" id="FNDB01000001">
    <property type="protein sequence ID" value="SDG69969.1"/>
    <property type="molecule type" value="Genomic_DNA"/>
</dbReference>